<evidence type="ECO:0000256" key="15">
    <source>
        <dbReference type="ARBA" id="ARBA00023180"/>
    </source>
</evidence>
<dbReference type="InterPro" id="IPR011009">
    <property type="entry name" value="Kinase-like_dom_sf"/>
</dbReference>
<sequence>MTGDFPKVVTEMPNLRHLQLGGNLFTGRVPSELGRLQFLEFLAIHGNELEGPIPPAIGNLTKLRQLYIGYYNSFVGGLPAQIGNLSELTRLDAASCGLTGKLPSELGKLQKLNILYLQLNALSGPLPELGGLKSLTSVDLSCNMLVGEIPASFAEFKSLKLLNLFQNKLSGAIPGFIGDLPELETLQLWSNNFTESVPQNLGKGGMLRTVDLAFNQLTGTIPPEICHGNRLEIFIAMGNSLSGSIPESLGNCISLRRILLWGNALNGSIPKRLLGLPNLSQVDLHDNFLSGEFPMTSSISVNLLQISLSNNKLSGSLPPSVGSFLAVQKLLLDRNKFSGQIPSEIGRLQQLSRIDFSQNKLSGPIVPQISGCNHLIFLDLSGNELSGEIPNNITNMKLLTYLNLSRNHLVGSIPASMVNMQSLTSVDFSYNNLSGLVMGNGQFGYFNYTSFLGNPYLCGPYLGTCKDGVAASNHKNSASLKLLLGVGLFLCFIAVTVVVIFKVRSLKSAAREFRGWKLTAFQRLDFSVNEVLNCLKEENVIAIGGYGTVYKGVMLNGDQVTVKRLPILKMSSGSSDGHGFDAEIQALGRIRHRHILRLLGVCSNHETNLLVYEYMPNGSLYEVLHGNKGGHLLWDTRYKIAKETAEGLCYLHHHCSPPIVHRDVKSNNIMLDTNFDAQLANSGLVKFLQVSGSSDRLALDSSICTAPEHVHKQNADEKWDVYSFGVVLLELVSGRKAIGVLNNGIDIVQWVRKMRDSEKEGIHKIVDQRLSSVPLEEVMHVLNVAILCTEEEAAKRPTMLEVVRILTEHQQQSFSNQERDT</sequence>
<evidence type="ECO:0000256" key="10">
    <source>
        <dbReference type="ARBA" id="ARBA00022777"/>
    </source>
</evidence>
<dbReference type="OrthoDB" id="676979at2759"/>
<keyword evidence="18" id="KW-1185">Reference proteome</keyword>
<evidence type="ECO:0000256" key="13">
    <source>
        <dbReference type="ARBA" id="ARBA00023136"/>
    </source>
</evidence>
<evidence type="ECO:0000313" key="19">
    <source>
        <dbReference type="RefSeq" id="XP_022133373.1"/>
    </source>
</evidence>
<evidence type="ECO:0000256" key="8">
    <source>
        <dbReference type="ARBA" id="ARBA00022737"/>
    </source>
</evidence>
<feature type="transmembrane region" description="Helical" evidence="16">
    <location>
        <begin position="482"/>
        <end position="501"/>
    </location>
</feature>
<keyword evidence="10" id="KW-0418">Kinase</keyword>
<name>A0A6J1BYY7_MOMCH</name>
<dbReference type="Gene3D" id="1.10.510.10">
    <property type="entry name" value="Transferase(Phosphotransferase) domain 1"/>
    <property type="match status" value="1"/>
</dbReference>
<dbReference type="InterPro" id="IPR008271">
    <property type="entry name" value="Ser/Thr_kinase_AS"/>
</dbReference>
<evidence type="ECO:0000256" key="2">
    <source>
        <dbReference type="ARBA" id="ARBA00012513"/>
    </source>
</evidence>
<dbReference type="Gene3D" id="3.30.200.20">
    <property type="entry name" value="Phosphorylase Kinase, domain 1"/>
    <property type="match status" value="1"/>
</dbReference>
<dbReference type="Proteomes" id="UP000504603">
    <property type="component" value="Unplaced"/>
</dbReference>
<proteinExistence type="predicted"/>
<keyword evidence="11" id="KW-0067">ATP-binding</keyword>
<dbReference type="AlphaFoldDB" id="A0A6J1BYY7"/>
<evidence type="ECO:0000256" key="9">
    <source>
        <dbReference type="ARBA" id="ARBA00022741"/>
    </source>
</evidence>
<reference evidence="19" key="1">
    <citation type="submission" date="2025-08" db="UniProtKB">
        <authorList>
            <consortium name="RefSeq"/>
        </authorList>
    </citation>
    <scope>IDENTIFICATION</scope>
</reference>
<dbReference type="Gene3D" id="3.80.10.10">
    <property type="entry name" value="Ribonuclease Inhibitor"/>
    <property type="match status" value="3"/>
</dbReference>
<keyword evidence="3" id="KW-0723">Serine/threonine-protein kinase</keyword>
<dbReference type="InterPro" id="IPR001245">
    <property type="entry name" value="Ser-Thr/Tyr_kinase_cat_dom"/>
</dbReference>
<evidence type="ECO:0000256" key="16">
    <source>
        <dbReference type="SAM" id="Phobius"/>
    </source>
</evidence>
<dbReference type="FunFam" id="1.10.510.10:FF:000388">
    <property type="entry name" value="Leucine-rich repeat receptor-like tyrosine-protein kinase PXC3"/>
    <property type="match status" value="1"/>
</dbReference>
<dbReference type="SUPFAM" id="SSF56112">
    <property type="entry name" value="Protein kinase-like (PK-like)"/>
    <property type="match status" value="1"/>
</dbReference>
<evidence type="ECO:0000259" key="17">
    <source>
        <dbReference type="PROSITE" id="PS50011"/>
    </source>
</evidence>
<evidence type="ECO:0000256" key="4">
    <source>
        <dbReference type="ARBA" id="ARBA00022614"/>
    </source>
</evidence>
<evidence type="ECO:0000313" key="18">
    <source>
        <dbReference type="Proteomes" id="UP000504603"/>
    </source>
</evidence>
<dbReference type="PANTHER" id="PTHR48056:SF45">
    <property type="entry name" value="PROTEIN KINASE DOMAIN-CONTAINING PROTEIN"/>
    <property type="match status" value="1"/>
</dbReference>
<organism evidence="18 19">
    <name type="scientific">Momordica charantia</name>
    <name type="common">Bitter gourd</name>
    <name type="synonym">Balsam pear</name>
    <dbReference type="NCBI Taxonomy" id="3673"/>
    <lineage>
        <taxon>Eukaryota</taxon>
        <taxon>Viridiplantae</taxon>
        <taxon>Streptophyta</taxon>
        <taxon>Embryophyta</taxon>
        <taxon>Tracheophyta</taxon>
        <taxon>Spermatophyta</taxon>
        <taxon>Magnoliopsida</taxon>
        <taxon>eudicotyledons</taxon>
        <taxon>Gunneridae</taxon>
        <taxon>Pentapetalae</taxon>
        <taxon>rosids</taxon>
        <taxon>fabids</taxon>
        <taxon>Cucurbitales</taxon>
        <taxon>Cucurbitaceae</taxon>
        <taxon>Momordiceae</taxon>
        <taxon>Momordica</taxon>
    </lineage>
</organism>
<keyword evidence="4" id="KW-0433">Leucine-rich repeat</keyword>
<evidence type="ECO:0000256" key="3">
    <source>
        <dbReference type="ARBA" id="ARBA00022527"/>
    </source>
</evidence>
<keyword evidence="13 16" id="KW-0472">Membrane</keyword>
<dbReference type="FunFam" id="3.80.10.10:FF:000108">
    <property type="entry name" value="Leucine-rich repeat receptor-like serine/threonine-protein kinase BAM3"/>
    <property type="match status" value="1"/>
</dbReference>
<keyword evidence="12 16" id="KW-1133">Transmembrane helix</keyword>
<keyword evidence="5" id="KW-0808">Transferase</keyword>
<dbReference type="InterPro" id="IPR000719">
    <property type="entry name" value="Prot_kinase_dom"/>
</dbReference>
<dbReference type="InterPro" id="IPR032675">
    <property type="entry name" value="LRR_dom_sf"/>
</dbReference>
<keyword evidence="6 16" id="KW-0812">Transmembrane</keyword>
<dbReference type="GeneID" id="111005961"/>
<dbReference type="GO" id="GO:0005886">
    <property type="term" value="C:plasma membrane"/>
    <property type="evidence" value="ECO:0007669"/>
    <property type="project" value="UniProtKB-SubCell"/>
</dbReference>
<dbReference type="Pfam" id="PF00560">
    <property type="entry name" value="LRR_1"/>
    <property type="match status" value="5"/>
</dbReference>
<evidence type="ECO:0000256" key="11">
    <source>
        <dbReference type="ARBA" id="ARBA00022840"/>
    </source>
</evidence>
<dbReference type="InterPro" id="IPR003591">
    <property type="entry name" value="Leu-rich_rpt_typical-subtyp"/>
</dbReference>
<dbReference type="InterPro" id="IPR050647">
    <property type="entry name" value="Plant_LRR-RLKs"/>
</dbReference>
<dbReference type="PROSITE" id="PS00108">
    <property type="entry name" value="PROTEIN_KINASE_ST"/>
    <property type="match status" value="1"/>
</dbReference>
<dbReference type="SUPFAM" id="SSF52058">
    <property type="entry name" value="L domain-like"/>
    <property type="match status" value="2"/>
</dbReference>
<dbReference type="Pfam" id="PF23598">
    <property type="entry name" value="LRR_14"/>
    <property type="match status" value="1"/>
</dbReference>
<keyword evidence="7" id="KW-0732">Signal</keyword>
<dbReference type="KEGG" id="mcha:111005961"/>
<keyword evidence="14" id="KW-0675">Receptor</keyword>
<dbReference type="SMART" id="SM00220">
    <property type="entry name" value="S_TKc"/>
    <property type="match status" value="1"/>
</dbReference>
<evidence type="ECO:0000256" key="6">
    <source>
        <dbReference type="ARBA" id="ARBA00022692"/>
    </source>
</evidence>
<evidence type="ECO:0000256" key="1">
    <source>
        <dbReference type="ARBA" id="ARBA00004251"/>
    </source>
</evidence>
<gene>
    <name evidence="19" type="primary">LOC111005961</name>
</gene>
<dbReference type="SMART" id="SM00369">
    <property type="entry name" value="LRR_TYP"/>
    <property type="match status" value="4"/>
</dbReference>
<comment type="subcellular location">
    <subcellularLocation>
        <location evidence="1">Cell membrane</location>
        <topology evidence="1">Single-pass type I membrane protein</topology>
    </subcellularLocation>
</comment>
<dbReference type="InterPro" id="IPR055414">
    <property type="entry name" value="LRR_R13L4/SHOC2-like"/>
</dbReference>
<keyword evidence="15" id="KW-0325">Glycoprotein</keyword>
<feature type="domain" description="Protein kinase" evidence="17">
    <location>
        <begin position="535"/>
        <end position="814"/>
    </location>
</feature>
<dbReference type="EC" id="2.7.11.1" evidence="2"/>
<dbReference type="RefSeq" id="XP_022133373.1">
    <property type="nucleotide sequence ID" value="XM_022277681.1"/>
</dbReference>
<dbReference type="FunFam" id="3.30.200.20:FF:000292">
    <property type="entry name" value="Leucine-rich repeat receptor-like serine/threonine-protein kinase BAM1"/>
    <property type="match status" value="1"/>
</dbReference>
<accession>A0A6J1BYY7</accession>
<evidence type="ECO:0000256" key="5">
    <source>
        <dbReference type="ARBA" id="ARBA00022679"/>
    </source>
</evidence>
<dbReference type="PANTHER" id="PTHR48056">
    <property type="entry name" value="LRR RECEPTOR-LIKE SERINE/THREONINE-PROTEIN KINASE-RELATED"/>
    <property type="match status" value="1"/>
</dbReference>
<dbReference type="GO" id="GO:0005524">
    <property type="term" value="F:ATP binding"/>
    <property type="evidence" value="ECO:0007669"/>
    <property type="project" value="UniProtKB-KW"/>
</dbReference>
<dbReference type="Pfam" id="PF07714">
    <property type="entry name" value="PK_Tyr_Ser-Thr"/>
    <property type="match status" value="1"/>
</dbReference>
<protein>
    <recommendedName>
        <fullName evidence="2">non-specific serine/threonine protein kinase</fullName>
        <ecNumber evidence="2">2.7.11.1</ecNumber>
    </recommendedName>
</protein>
<dbReference type="InterPro" id="IPR001611">
    <property type="entry name" value="Leu-rich_rpt"/>
</dbReference>
<evidence type="ECO:0000256" key="14">
    <source>
        <dbReference type="ARBA" id="ARBA00023170"/>
    </source>
</evidence>
<evidence type="ECO:0000256" key="12">
    <source>
        <dbReference type="ARBA" id="ARBA00022989"/>
    </source>
</evidence>
<evidence type="ECO:0000256" key="7">
    <source>
        <dbReference type="ARBA" id="ARBA00022729"/>
    </source>
</evidence>
<keyword evidence="8" id="KW-0677">Repeat</keyword>
<dbReference type="GO" id="GO:0004674">
    <property type="term" value="F:protein serine/threonine kinase activity"/>
    <property type="evidence" value="ECO:0007669"/>
    <property type="project" value="UniProtKB-KW"/>
</dbReference>
<dbReference type="PROSITE" id="PS50011">
    <property type="entry name" value="PROTEIN_KINASE_DOM"/>
    <property type="match status" value="1"/>
</dbReference>
<keyword evidence="9" id="KW-0547">Nucleotide-binding</keyword>